<evidence type="ECO:0000256" key="4">
    <source>
        <dbReference type="ARBA" id="ARBA00022475"/>
    </source>
</evidence>
<evidence type="ECO:0000256" key="7">
    <source>
        <dbReference type="ARBA" id="ARBA00023136"/>
    </source>
</evidence>
<protein>
    <recommendedName>
        <fullName evidence="11">AI-2E family transporter</fullName>
    </recommendedName>
</protein>
<dbReference type="GO" id="GO:0055085">
    <property type="term" value="P:transmembrane transport"/>
    <property type="evidence" value="ECO:0007669"/>
    <property type="project" value="TreeGrafter"/>
</dbReference>
<keyword evidence="4" id="KW-1003">Cell membrane</keyword>
<feature type="transmembrane region" description="Helical" evidence="8">
    <location>
        <begin position="231"/>
        <end position="255"/>
    </location>
</feature>
<evidence type="ECO:0000256" key="2">
    <source>
        <dbReference type="ARBA" id="ARBA00009773"/>
    </source>
</evidence>
<proteinExistence type="inferred from homology"/>
<evidence type="ECO:0008006" key="11">
    <source>
        <dbReference type="Google" id="ProtNLM"/>
    </source>
</evidence>
<feature type="transmembrane region" description="Helical" evidence="8">
    <location>
        <begin position="317"/>
        <end position="350"/>
    </location>
</feature>
<comment type="subcellular location">
    <subcellularLocation>
        <location evidence="1">Cell membrane</location>
        <topology evidence="1">Multi-pass membrane protein</topology>
    </subcellularLocation>
</comment>
<dbReference type="EMBL" id="NIBG01000007">
    <property type="protein sequence ID" value="PAB59522.1"/>
    <property type="molecule type" value="Genomic_DNA"/>
</dbReference>
<feature type="transmembrane region" description="Helical" evidence="8">
    <location>
        <begin position="72"/>
        <end position="95"/>
    </location>
</feature>
<dbReference type="GO" id="GO:0005886">
    <property type="term" value="C:plasma membrane"/>
    <property type="evidence" value="ECO:0007669"/>
    <property type="project" value="UniProtKB-SubCell"/>
</dbReference>
<comment type="caution">
    <text evidence="9">The sequence shown here is derived from an EMBL/GenBank/DDBJ whole genome shotgun (WGS) entry which is preliminary data.</text>
</comment>
<dbReference type="AlphaFoldDB" id="A0A267MJC6"/>
<keyword evidence="3" id="KW-0813">Transport</keyword>
<evidence type="ECO:0000256" key="6">
    <source>
        <dbReference type="ARBA" id="ARBA00022989"/>
    </source>
</evidence>
<dbReference type="InterPro" id="IPR002549">
    <property type="entry name" value="AI-2E-like"/>
</dbReference>
<evidence type="ECO:0000256" key="8">
    <source>
        <dbReference type="SAM" id="Phobius"/>
    </source>
</evidence>
<feature type="transmembrane region" description="Helical" evidence="8">
    <location>
        <begin position="12"/>
        <end position="33"/>
    </location>
</feature>
<dbReference type="OrthoDB" id="9793390at2"/>
<feature type="transmembrane region" description="Helical" evidence="8">
    <location>
        <begin position="163"/>
        <end position="183"/>
    </location>
</feature>
<feature type="transmembrane region" description="Helical" evidence="8">
    <location>
        <begin position="39"/>
        <end position="60"/>
    </location>
</feature>
<evidence type="ECO:0000256" key="5">
    <source>
        <dbReference type="ARBA" id="ARBA00022692"/>
    </source>
</evidence>
<reference evidence="9 10" key="1">
    <citation type="submission" date="2017-06" db="EMBL/GenBank/DDBJ databases">
        <title>Draft genome sequence of anaerobic fermentative bacterium Anaeromicrobium sediminis DY2726D isolated from West Pacific Ocean sediments.</title>
        <authorList>
            <person name="Zeng X."/>
        </authorList>
    </citation>
    <scope>NUCLEOTIDE SEQUENCE [LARGE SCALE GENOMIC DNA]</scope>
    <source>
        <strain evidence="9 10">DY2726D</strain>
    </source>
</reference>
<organism evidence="9 10">
    <name type="scientific">Anaeromicrobium sediminis</name>
    <dbReference type="NCBI Taxonomy" id="1478221"/>
    <lineage>
        <taxon>Bacteria</taxon>
        <taxon>Bacillati</taxon>
        <taxon>Bacillota</taxon>
        <taxon>Clostridia</taxon>
        <taxon>Peptostreptococcales</taxon>
        <taxon>Thermotaleaceae</taxon>
        <taxon>Anaeromicrobium</taxon>
    </lineage>
</organism>
<evidence type="ECO:0000256" key="3">
    <source>
        <dbReference type="ARBA" id="ARBA00022448"/>
    </source>
</evidence>
<evidence type="ECO:0000256" key="1">
    <source>
        <dbReference type="ARBA" id="ARBA00004651"/>
    </source>
</evidence>
<name>A0A267MJC6_9FIRM</name>
<accession>A0A267MJC6</accession>
<dbReference type="Proteomes" id="UP000216024">
    <property type="component" value="Unassembled WGS sequence"/>
</dbReference>
<gene>
    <name evidence="9" type="ORF">CCE28_09920</name>
</gene>
<keyword evidence="7 8" id="KW-0472">Membrane</keyword>
<evidence type="ECO:0000313" key="10">
    <source>
        <dbReference type="Proteomes" id="UP000216024"/>
    </source>
</evidence>
<sequence>MNKKIIRFSYSSLVFAVIMIILIGSLCVNKSMRISYYRVIFPIVNGFFLAYILDPFVVFFERKFNMKRNMSVFIAVFIVTLIVILLGTLVVHNVINSIINFLETLPHSSNLTTGMITDRIINKIGINRIDDLDKNTIAIIRNSINKGISSIKYVPKSFGNFQGTIFGICKKIISCLLGVYILLDKKLLIARAKRMLYAFTSNERADYIVYIINKGNDIFSNFVVGKVIDSAIIGLICFVILIMVKCPYALLISLVVGTTNVLPFVGPIIGGVVAVIITLIASPKMTLVVGLIIALLQQFDGAILGPKILGDKIGVGAFWIIVAITLSGAVGGVVGMFFGVPMVVLIKNLVEEHVNRRLKRKKMTLLELENLNE</sequence>
<dbReference type="PANTHER" id="PTHR21716:SF53">
    <property type="entry name" value="PERMEASE PERM-RELATED"/>
    <property type="match status" value="1"/>
</dbReference>
<keyword evidence="5 8" id="KW-0812">Transmembrane</keyword>
<comment type="similarity">
    <text evidence="2">Belongs to the autoinducer-2 exporter (AI-2E) (TC 2.A.86) family.</text>
</comment>
<dbReference type="Pfam" id="PF01594">
    <property type="entry name" value="AI-2E_transport"/>
    <property type="match status" value="1"/>
</dbReference>
<keyword evidence="6 8" id="KW-1133">Transmembrane helix</keyword>
<keyword evidence="10" id="KW-1185">Reference proteome</keyword>
<dbReference type="PANTHER" id="PTHR21716">
    <property type="entry name" value="TRANSMEMBRANE PROTEIN"/>
    <property type="match status" value="1"/>
</dbReference>
<dbReference type="RefSeq" id="WP_095133475.1">
    <property type="nucleotide sequence ID" value="NZ_NIBG01000007.1"/>
</dbReference>
<evidence type="ECO:0000313" key="9">
    <source>
        <dbReference type="EMBL" id="PAB59522.1"/>
    </source>
</evidence>